<evidence type="ECO:0000313" key="3">
    <source>
        <dbReference type="Proteomes" id="UP000193144"/>
    </source>
</evidence>
<dbReference type="PANTHER" id="PTHR38790">
    <property type="entry name" value="2EXR DOMAIN-CONTAINING PROTEIN-RELATED"/>
    <property type="match status" value="1"/>
</dbReference>
<protein>
    <recommendedName>
        <fullName evidence="4">F-box domain-containing protein</fullName>
    </recommendedName>
</protein>
<name>A0A1Y2ABN6_9PLEO</name>
<proteinExistence type="predicted"/>
<evidence type="ECO:0008006" key="4">
    <source>
        <dbReference type="Google" id="ProtNLM"/>
    </source>
</evidence>
<feature type="coiled-coil region" evidence="1">
    <location>
        <begin position="235"/>
        <end position="262"/>
    </location>
</feature>
<dbReference type="EMBL" id="MCFA01000001">
    <property type="protein sequence ID" value="ORY19690.1"/>
    <property type="molecule type" value="Genomic_DNA"/>
</dbReference>
<sequence length="316" mass="37976">MLPRFSRLAVYENPEVDKMAGVAMGVATAWLLHNLELLQKSAEKDHHPQTQSPLFGKLPAEIRNEIFALTVTEDEDLSKPYGRQTYYWRPEFRGPRRFNVALLRTCKRIWLETRPLPHKLLRNLPWAFFLAEENRRPPEYRDKGPRQLERAQKFLTTQWQALETIQIFLQGLTKGNIEGFFREPLLQPSTIIFTIRYTDWLYWESQYRLGLDSRQMRWTRLPDTVTKVVMEFEIIQSREQELNNLIAELTRLEERYRWYRRDRKSLRILNSKKPCVKEWTWDGPTNYGDGRTWQHHPSGYKMTYVVKVVEWERDEA</sequence>
<dbReference type="AlphaFoldDB" id="A0A1Y2ABN6"/>
<comment type="caution">
    <text evidence="2">The sequence shown here is derived from an EMBL/GenBank/DDBJ whole genome shotgun (WGS) entry which is preliminary data.</text>
</comment>
<dbReference type="Proteomes" id="UP000193144">
    <property type="component" value="Unassembled WGS sequence"/>
</dbReference>
<dbReference type="STRING" id="1231657.A0A1Y2ABN6"/>
<dbReference type="OrthoDB" id="288942at2759"/>
<reference evidence="2 3" key="1">
    <citation type="submission" date="2016-07" db="EMBL/GenBank/DDBJ databases">
        <title>Pervasive Adenine N6-methylation of Active Genes in Fungi.</title>
        <authorList>
            <consortium name="DOE Joint Genome Institute"/>
            <person name="Mondo S.J."/>
            <person name="Dannebaum R.O."/>
            <person name="Kuo R.C."/>
            <person name="Labutti K."/>
            <person name="Haridas S."/>
            <person name="Kuo A."/>
            <person name="Salamov A."/>
            <person name="Ahrendt S.R."/>
            <person name="Lipzen A."/>
            <person name="Sullivan W."/>
            <person name="Andreopoulos W.B."/>
            <person name="Clum A."/>
            <person name="Lindquist E."/>
            <person name="Daum C."/>
            <person name="Ramamoorthy G.K."/>
            <person name="Gryganskyi A."/>
            <person name="Culley D."/>
            <person name="Magnuson J.K."/>
            <person name="James T.Y."/>
            <person name="O'Malley M.A."/>
            <person name="Stajich J.E."/>
            <person name="Spatafora J.W."/>
            <person name="Visel A."/>
            <person name="Grigoriev I.V."/>
        </authorList>
    </citation>
    <scope>NUCLEOTIDE SEQUENCE [LARGE SCALE GENOMIC DNA]</scope>
    <source>
        <strain evidence="2 3">CBS 115471</strain>
    </source>
</reference>
<gene>
    <name evidence="2" type="ORF">BCR34DRAFT_551521</name>
</gene>
<keyword evidence="1" id="KW-0175">Coiled coil</keyword>
<evidence type="ECO:0000256" key="1">
    <source>
        <dbReference type="SAM" id="Coils"/>
    </source>
</evidence>
<evidence type="ECO:0000313" key="2">
    <source>
        <dbReference type="EMBL" id="ORY19690.1"/>
    </source>
</evidence>
<organism evidence="2 3">
    <name type="scientific">Clohesyomyces aquaticus</name>
    <dbReference type="NCBI Taxonomy" id="1231657"/>
    <lineage>
        <taxon>Eukaryota</taxon>
        <taxon>Fungi</taxon>
        <taxon>Dikarya</taxon>
        <taxon>Ascomycota</taxon>
        <taxon>Pezizomycotina</taxon>
        <taxon>Dothideomycetes</taxon>
        <taxon>Pleosporomycetidae</taxon>
        <taxon>Pleosporales</taxon>
        <taxon>Lindgomycetaceae</taxon>
        <taxon>Clohesyomyces</taxon>
    </lineage>
</organism>
<accession>A0A1Y2ABN6</accession>
<keyword evidence="3" id="KW-1185">Reference proteome</keyword>
<dbReference type="PANTHER" id="PTHR38790:SF4">
    <property type="entry name" value="2EXR DOMAIN-CONTAINING PROTEIN"/>
    <property type="match status" value="1"/>
</dbReference>